<proteinExistence type="predicted"/>
<keyword evidence="2" id="KW-1185">Reference proteome</keyword>
<evidence type="ECO:0000313" key="2">
    <source>
        <dbReference type="Proteomes" id="UP001291623"/>
    </source>
</evidence>
<dbReference type="AlphaFoldDB" id="A0AAE1SWI6"/>
<accession>A0AAE1SWI6</accession>
<dbReference type="EMBL" id="JAVYJV010000002">
    <property type="protein sequence ID" value="KAK4377075.1"/>
    <property type="molecule type" value="Genomic_DNA"/>
</dbReference>
<organism evidence="1 2">
    <name type="scientific">Anisodus tanguticus</name>
    <dbReference type="NCBI Taxonomy" id="243964"/>
    <lineage>
        <taxon>Eukaryota</taxon>
        <taxon>Viridiplantae</taxon>
        <taxon>Streptophyta</taxon>
        <taxon>Embryophyta</taxon>
        <taxon>Tracheophyta</taxon>
        <taxon>Spermatophyta</taxon>
        <taxon>Magnoliopsida</taxon>
        <taxon>eudicotyledons</taxon>
        <taxon>Gunneridae</taxon>
        <taxon>Pentapetalae</taxon>
        <taxon>asterids</taxon>
        <taxon>lamiids</taxon>
        <taxon>Solanales</taxon>
        <taxon>Solanaceae</taxon>
        <taxon>Solanoideae</taxon>
        <taxon>Hyoscyameae</taxon>
        <taxon>Anisodus</taxon>
    </lineage>
</organism>
<protein>
    <submittedName>
        <fullName evidence="1">Uncharacterized protein</fullName>
    </submittedName>
</protein>
<comment type="caution">
    <text evidence="1">The sequence shown here is derived from an EMBL/GenBank/DDBJ whole genome shotgun (WGS) entry which is preliminary data.</text>
</comment>
<sequence>MPHLALVNECDIYLFAQHVTVYPEKGSCMSSPAPGSWWNPLNALVKHGITAEKWRFPLGEGAHKISSLSMGKKQGRNSCAKAGLTFYYISKGPLGLTNKIYRAFPFTSKRQRSSPLVIYLATYSFCKKALGIRSDSRNSLLQGWKQERSTGVEAKGRGRESVIDPKNHSQIRFCSPFVLPKNEILAESECAAPTITKLIPIPFSTLVRSFQRFGYEVSFEALDKGAIEILGPYGISYTFRRLAERISQLQSGFVV</sequence>
<reference evidence="1" key="1">
    <citation type="submission" date="2023-12" db="EMBL/GenBank/DDBJ databases">
        <title>Genome assembly of Anisodus tanguticus.</title>
        <authorList>
            <person name="Wang Y.-J."/>
        </authorList>
    </citation>
    <scope>NUCLEOTIDE SEQUENCE</scope>
    <source>
        <strain evidence="1">KB-2021</strain>
        <tissue evidence="1">Leaf</tissue>
    </source>
</reference>
<dbReference type="Proteomes" id="UP001291623">
    <property type="component" value="Unassembled WGS sequence"/>
</dbReference>
<gene>
    <name evidence="1" type="ORF">RND71_003371</name>
</gene>
<evidence type="ECO:0000313" key="1">
    <source>
        <dbReference type="EMBL" id="KAK4377075.1"/>
    </source>
</evidence>
<name>A0AAE1SWI6_9SOLA</name>